<name>A0A0K2W6E0_MESPL</name>
<evidence type="ECO:0000313" key="2">
    <source>
        <dbReference type="Proteomes" id="UP000182888"/>
    </source>
</evidence>
<dbReference type="AlphaFoldDB" id="A0A0K2W6E0"/>
<organism evidence="1 2">
    <name type="scientific">Mesorhizobium plurifarium</name>
    <dbReference type="NCBI Taxonomy" id="69974"/>
    <lineage>
        <taxon>Bacteria</taxon>
        <taxon>Pseudomonadati</taxon>
        <taxon>Pseudomonadota</taxon>
        <taxon>Alphaproteobacteria</taxon>
        <taxon>Hyphomicrobiales</taxon>
        <taxon>Phyllobacteriaceae</taxon>
        <taxon>Mesorhizobium</taxon>
    </lineage>
</organism>
<dbReference type="Proteomes" id="UP000182888">
    <property type="component" value="Unassembled WGS sequence"/>
</dbReference>
<proteinExistence type="predicted"/>
<sequence length="94" mass="10678">MSRAGLLGRSFPYDEGRHRTHSIELLYTIMKKDVDNMSQSVSLTPYAQPTSKTQSAITKGNYRYDQPSLDFEINGARRRLDPGACRSRHFVRAG</sequence>
<reference evidence="2" key="1">
    <citation type="submission" date="2014-08" db="EMBL/GenBank/DDBJ databases">
        <authorList>
            <person name="Edwards T."/>
        </authorList>
    </citation>
    <scope>NUCLEOTIDE SEQUENCE [LARGE SCALE GENOMIC DNA]</scope>
</reference>
<accession>A0A0K2W6E0</accession>
<protein>
    <submittedName>
        <fullName evidence="1">Uncharacterized protein</fullName>
    </submittedName>
</protein>
<evidence type="ECO:0000313" key="1">
    <source>
        <dbReference type="EMBL" id="CDX62763.1"/>
    </source>
</evidence>
<gene>
    <name evidence="1" type="ORF">MPL1032_70037</name>
</gene>
<dbReference type="EMBL" id="CCND01000050">
    <property type="protein sequence ID" value="CDX62763.1"/>
    <property type="molecule type" value="Genomic_DNA"/>
</dbReference>